<dbReference type="PANTHER" id="PTHR48100:SF1">
    <property type="entry name" value="HISTIDINE PHOSPHATASE FAMILY PROTEIN-RELATED"/>
    <property type="match status" value="1"/>
</dbReference>
<dbReference type="PATRIC" id="fig|1069642.3.peg.2655"/>
<dbReference type="EMBL" id="CP002930">
    <property type="protein sequence ID" value="AFY02365.1"/>
    <property type="molecule type" value="Genomic_DNA"/>
</dbReference>
<sequence>MIEIVLIRHGATEWNDLNRYQGRTDIPLTEAAKNDLGRWNLTERWIHYDLFSSPLQRARETAGILFPERPVHVDSRLIETDFGRWEGEFVESIRQGQDFSPPSYGWQGWDSGPPGGETYQQVADRLESWLDELELRHKDSVVVTHKGVILVALAMAHRWDLNSKRPFKIQKDCAQVLMYSSREGLQIRELNLPLTT</sequence>
<dbReference type="OrthoDB" id="5296884at2"/>
<dbReference type="InterPro" id="IPR029033">
    <property type="entry name" value="His_PPase_superfam"/>
</dbReference>
<dbReference type="Proteomes" id="UP000010074">
    <property type="component" value="Chromosome"/>
</dbReference>
<dbReference type="KEGG" id="bbat:Bdt_2683"/>
<dbReference type="STRING" id="1069642.Bdt_2683"/>
<protein>
    <submittedName>
        <fullName evidence="2">Phosphoglycerate mutase</fullName>
    </submittedName>
</protein>
<feature type="binding site" evidence="1">
    <location>
        <begin position="8"/>
        <end position="15"/>
    </location>
    <ligand>
        <name>substrate</name>
    </ligand>
</feature>
<dbReference type="RefSeq" id="WP_015091795.1">
    <property type="nucleotide sequence ID" value="NC_019567.1"/>
</dbReference>
<dbReference type="SMART" id="SM00855">
    <property type="entry name" value="PGAM"/>
    <property type="match status" value="1"/>
</dbReference>
<dbReference type="GO" id="GO:0016791">
    <property type="term" value="F:phosphatase activity"/>
    <property type="evidence" value="ECO:0007669"/>
    <property type="project" value="TreeGrafter"/>
</dbReference>
<accession>K7Z044</accession>
<evidence type="ECO:0000256" key="1">
    <source>
        <dbReference type="PIRSR" id="PIRSR613078-2"/>
    </source>
</evidence>
<reference evidence="2 3" key="1">
    <citation type="journal article" date="2012" name="BMC Genomics">
        <title>Genome analysis of a simultaneously predatory and prey-independent, novel Bdellovibrio bacteriovorus from the River Tiber, supports in silico predictions of both ancient and recent lateral gene transfer from diverse bacteria.</title>
        <authorList>
            <person name="Hobley L."/>
            <person name="Lerner T.R."/>
            <person name="Williams L.E."/>
            <person name="Lambert C."/>
            <person name="Till R."/>
            <person name="Milner D.S."/>
            <person name="Basford S.M."/>
            <person name="Capeness M.J."/>
            <person name="Fenton A.K."/>
            <person name="Atterbury R.J."/>
            <person name="Harris M.A."/>
            <person name="Sockett R.E."/>
        </authorList>
    </citation>
    <scope>NUCLEOTIDE SEQUENCE [LARGE SCALE GENOMIC DNA]</scope>
    <source>
        <strain evidence="2 3">Tiberius</strain>
    </source>
</reference>
<proteinExistence type="predicted"/>
<dbReference type="AlphaFoldDB" id="K7Z044"/>
<organism evidence="2 3">
    <name type="scientific">Bdellovibrio bacteriovorus str. Tiberius</name>
    <dbReference type="NCBI Taxonomy" id="1069642"/>
    <lineage>
        <taxon>Bacteria</taxon>
        <taxon>Pseudomonadati</taxon>
        <taxon>Bdellovibrionota</taxon>
        <taxon>Bdellovibrionia</taxon>
        <taxon>Bdellovibrionales</taxon>
        <taxon>Pseudobdellovibrionaceae</taxon>
        <taxon>Bdellovibrio</taxon>
    </lineage>
</organism>
<dbReference type="InterPro" id="IPR013078">
    <property type="entry name" value="His_Pase_superF_clade-1"/>
</dbReference>
<evidence type="ECO:0000313" key="2">
    <source>
        <dbReference type="EMBL" id="AFY02365.1"/>
    </source>
</evidence>
<dbReference type="SUPFAM" id="SSF53254">
    <property type="entry name" value="Phosphoglycerate mutase-like"/>
    <property type="match status" value="1"/>
</dbReference>
<feature type="binding site" evidence="1">
    <location>
        <position position="57"/>
    </location>
    <ligand>
        <name>substrate</name>
    </ligand>
</feature>
<evidence type="ECO:0000313" key="3">
    <source>
        <dbReference type="Proteomes" id="UP000010074"/>
    </source>
</evidence>
<dbReference type="Pfam" id="PF00300">
    <property type="entry name" value="His_Phos_1"/>
    <property type="match status" value="1"/>
</dbReference>
<dbReference type="CDD" id="cd07067">
    <property type="entry name" value="HP_PGM_like"/>
    <property type="match status" value="1"/>
</dbReference>
<gene>
    <name evidence="2" type="ORF">Bdt_2683</name>
</gene>
<dbReference type="InterPro" id="IPR050275">
    <property type="entry name" value="PGM_Phosphatase"/>
</dbReference>
<dbReference type="Gene3D" id="3.40.50.1240">
    <property type="entry name" value="Phosphoglycerate mutase-like"/>
    <property type="match status" value="1"/>
</dbReference>
<name>K7Z044_BDEBC</name>
<dbReference type="PANTHER" id="PTHR48100">
    <property type="entry name" value="BROAD-SPECIFICITY PHOSPHATASE YOR283W-RELATED"/>
    <property type="match status" value="1"/>
</dbReference>
<dbReference type="GO" id="GO:0005737">
    <property type="term" value="C:cytoplasm"/>
    <property type="evidence" value="ECO:0007669"/>
    <property type="project" value="TreeGrafter"/>
</dbReference>
<dbReference type="HOGENOM" id="CLU_033323_8_4_7"/>